<evidence type="ECO:0000313" key="2">
    <source>
        <dbReference type="Proteomes" id="UP000789366"/>
    </source>
</evidence>
<comment type="caution">
    <text evidence="1">The sequence shown here is derived from an EMBL/GenBank/DDBJ whole genome shotgun (WGS) entry which is preliminary data.</text>
</comment>
<dbReference type="EMBL" id="CAJVPW010015914">
    <property type="protein sequence ID" value="CAG8665844.1"/>
    <property type="molecule type" value="Genomic_DNA"/>
</dbReference>
<reference evidence="1" key="1">
    <citation type="submission" date="2021-06" db="EMBL/GenBank/DDBJ databases">
        <authorList>
            <person name="Kallberg Y."/>
            <person name="Tangrot J."/>
            <person name="Rosling A."/>
        </authorList>
    </citation>
    <scope>NUCLEOTIDE SEQUENCE</scope>
    <source>
        <strain evidence="1">28 12/20/2015</strain>
    </source>
</reference>
<accession>A0ACA9NN16</accession>
<sequence length="412" mass="46003">MIHAVNEALSKLWNVPKIEVPNLLNIEKNLCMVDGLLKPFLEQNEESFGGTYINVKRNKIIIKIVDETKKDIILNSSDIQPHRELLIFEPALNSLSSLKNSSLEIVANSRRHRPNNVLMYIDIEENNIVIYIPCITDECNKVSIDAGNKPFLDAISQYDPEIRLIDMNMQGQPSRKRPHNSTHSKREIGRQIINGGAIYNSGSKIGCTAGFWVTDEELNNYIVTAGHCIDSNNTTPDHNTFYMMPLSSSETVRLSKKKDQIGPMVFHDLKETDFGLIRITNGAIKPTKVIRNTDSDPYSELFIRDAETISTHGAHLCKSGAITFVTCGYIKSFEGYSWRDNVVIDDFIVTNFLGAVGDSGGPVFYLRDLPHVSLHGIVIRGLSSRGWGHLTLNVKADYIISAANRTIKLGGS</sequence>
<dbReference type="Proteomes" id="UP000789366">
    <property type="component" value="Unassembled WGS sequence"/>
</dbReference>
<organism evidence="1 2">
    <name type="scientific">Cetraspora pellucida</name>
    <dbReference type="NCBI Taxonomy" id="1433469"/>
    <lineage>
        <taxon>Eukaryota</taxon>
        <taxon>Fungi</taxon>
        <taxon>Fungi incertae sedis</taxon>
        <taxon>Mucoromycota</taxon>
        <taxon>Glomeromycotina</taxon>
        <taxon>Glomeromycetes</taxon>
        <taxon>Diversisporales</taxon>
        <taxon>Gigasporaceae</taxon>
        <taxon>Cetraspora</taxon>
    </lineage>
</organism>
<evidence type="ECO:0000313" key="1">
    <source>
        <dbReference type="EMBL" id="CAG8665844.1"/>
    </source>
</evidence>
<gene>
    <name evidence="1" type="ORF">SPELUC_LOCUS9455</name>
</gene>
<keyword evidence="2" id="KW-1185">Reference proteome</keyword>
<name>A0ACA9NN16_9GLOM</name>
<protein>
    <submittedName>
        <fullName evidence="1">12653_t:CDS:1</fullName>
    </submittedName>
</protein>
<proteinExistence type="predicted"/>